<dbReference type="Gene3D" id="3.40.50.410">
    <property type="entry name" value="von Willebrand factor, type A domain"/>
    <property type="match status" value="1"/>
</dbReference>
<sequence length="196" mass="21322">LQAPFSLRYSAPVSTKLGAVLYLFIEGCLIDIIFLMDFSGGTEDKRSSYLKLASSLIQEAQLGPNATQVGMVRYSGPGRTDTVFHLNKHSNLTKLVQEMMGAPHMGGTTRTGEAILYAVEEFAERHGGRKNSNKILVVFTDGYSQDDPLEAAQTARKQGITIHVVAVDDEAVPPNREQLNEIAMNQKVGPIISPSS</sequence>
<dbReference type="WBParaSite" id="EVEC_0000227301-mRNA-1">
    <property type="protein sequence ID" value="EVEC_0000227301-mRNA-1"/>
    <property type="gene ID" value="EVEC_0000227301"/>
</dbReference>
<dbReference type="AlphaFoldDB" id="A0A0N4UXK8"/>
<dbReference type="InterPro" id="IPR050525">
    <property type="entry name" value="ECM_Assembly_Org"/>
</dbReference>
<dbReference type="PANTHER" id="PTHR24020:SF84">
    <property type="entry name" value="VWFA DOMAIN-CONTAINING PROTEIN"/>
    <property type="match status" value="1"/>
</dbReference>
<dbReference type="PRINTS" id="PR00453">
    <property type="entry name" value="VWFADOMAIN"/>
</dbReference>
<dbReference type="InterPro" id="IPR036465">
    <property type="entry name" value="vWFA_dom_sf"/>
</dbReference>
<feature type="domain" description="VWFA" evidence="1">
    <location>
        <begin position="31"/>
        <end position="183"/>
    </location>
</feature>
<evidence type="ECO:0000313" key="2">
    <source>
        <dbReference type="WBParaSite" id="EVEC_0000227301-mRNA-1"/>
    </source>
</evidence>
<evidence type="ECO:0000259" key="1">
    <source>
        <dbReference type="PROSITE" id="PS50234"/>
    </source>
</evidence>
<name>A0A0N4UXK8_ENTVE</name>
<dbReference type="SUPFAM" id="SSF53300">
    <property type="entry name" value="vWA-like"/>
    <property type="match status" value="1"/>
</dbReference>
<proteinExistence type="predicted"/>
<organism evidence="2">
    <name type="scientific">Enterobius vermicularis</name>
    <name type="common">Human pinworm</name>
    <dbReference type="NCBI Taxonomy" id="51028"/>
    <lineage>
        <taxon>Eukaryota</taxon>
        <taxon>Metazoa</taxon>
        <taxon>Ecdysozoa</taxon>
        <taxon>Nematoda</taxon>
        <taxon>Chromadorea</taxon>
        <taxon>Rhabditida</taxon>
        <taxon>Spirurina</taxon>
        <taxon>Oxyuridomorpha</taxon>
        <taxon>Oxyuroidea</taxon>
        <taxon>Oxyuridae</taxon>
        <taxon>Enterobius</taxon>
    </lineage>
</organism>
<dbReference type="SMART" id="SM00327">
    <property type="entry name" value="VWA"/>
    <property type="match status" value="1"/>
</dbReference>
<reference evidence="2" key="1">
    <citation type="submission" date="2017-02" db="UniProtKB">
        <authorList>
            <consortium name="WormBaseParasite"/>
        </authorList>
    </citation>
    <scope>IDENTIFICATION</scope>
</reference>
<dbReference type="PANTHER" id="PTHR24020">
    <property type="entry name" value="COLLAGEN ALPHA"/>
    <property type="match status" value="1"/>
</dbReference>
<dbReference type="InterPro" id="IPR002035">
    <property type="entry name" value="VWF_A"/>
</dbReference>
<protein>
    <submittedName>
        <fullName evidence="2">VWFA domain-containing protein</fullName>
    </submittedName>
</protein>
<dbReference type="Pfam" id="PF00092">
    <property type="entry name" value="VWA"/>
    <property type="match status" value="1"/>
</dbReference>
<accession>A0A0N4UXK8</accession>
<dbReference type="PROSITE" id="PS50234">
    <property type="entry name" value="VWFA"/>
    <property type="match status" value="1"/>
</dbReference>